<dbReference type="EMBL" id="JBHTAX010000001">
    <property type="protein sequence ID" value="MFC7190825.1"/>
    <property type="molecule type" value="Genomic_DNA"/>
</dbReference>
<dbReference type="Proteomes" id="UP001596417">
    <property type="component" value="Unassembled WGS sequence"/>
</dbReference>
<name>A0ABD5YTI6_9EURY</name>
<evidence type="ECO:0000259" key="2">
    <source>
        <dbReference type="Pfam" id="PF26224"/>
    </source>
</evidence>
<protein>
    <recommendedName>
        <fullName evidence="2">DUF8050 domain-containing protein</fullName>
    </recommendedName>
</protein>
<feature type="transmembrane region" description="Helical" evidence="1">
    <location>
        <begin position="12"/>
        <end position="38"/>
    </location>
</feature>
<keyword evidence="4" id="KW-1185">Reference proteome</keyword>
<keyword evidence="1" id="KW-0472">Membrane</keyword>
<comment type="caution">
    <text evidence="3">The sequence shown here is derived from an EMBL/GenBank/DDBJ whole genome shotgun (WGS) entry which is preliminary data.</text>
</comment>
<feature type="transmembrane region" description="Helical" evidence="1">
    <location>
        <begin position="65"/>
        <end position="85"/>
    </location>
</feature>
<dbReference type="InterPro" id="IPR058363">
    <property type="entry name" value="DUF8050"/>
</dbReference>
<feature type="domain" description="DUF8050" evidence="2">
    <location>
        <begin position="4"/>
        <end position="96"/>
    </location>
</feature>
<accession>A0ABD5YTI6</accession>
<evidence type="ECO:0000313" key="3">
    <source>
        <dbReference type="EMBL" id="MFC7190825.1"/>
    </source>
</evidence>
<proteinExistence type="predicted"/>
<dbReference type="Pfam" id="PF26224">
    <property type="entry name" value="DUF8050"/>
    <property type="match status" value="1"/>
</dbReference>
<dbReference type="AlphaFoldDB" id="A0ABD5YTI6"/>
<keyword evidence="1" id="KW-0812">Transmembrane</keyword>
<reference evidence="3 4" key="1">
    <citation type="journal article" date="2019" name="Int. J. Syst. Evol. Microbiol.">
        <title>The Global Catalogue of Microorganisms (GCM) 10K type strain sequencing project: providing services to taxonomists for standard genome sequencing and annotation.</title>
        <authorList>
            <consortium name="The Broad Institute Genomics Platform"/>
            <consortium name="The Broad Institute Genome Sequencing Center for Infectious Disease"/>
            <person name="Wu L."/>
            <person name="Ma J."/>
        </authorList>
    </citation>
    <scope>NUCLEOTIDE SEQUENCE [LARGE SCALE GENOMIC DNA]</scope>
    <source>
        <strain evidence="3 4">RDMS1</strain>
    </source>
</reference>
<gene>
    <name evidence="3" type="ORF">ACFQL7_13935</name>
</gene>
<organism evidence="3 4">
    <name type="scientific">Halocatena marina</name>
    <dbReference type="NCBI Taxonomy" id="2934937"/>
    <lineage>
        <taxon>Archaea</taxon>
        <taxon>Methanobacteriati</taxon>
        <taxon>Methanobacteriota</taxon>
        <taxon>Stenosarchaea group</taxon>
        <taxon>Halobacteria</taxon>
        <taxon>Halobacteriales</taxon>
        <taxon>Natronomonadaceae</taxon>
        <taxon>Halocatena</taxon>
    </lineage>
</organism>
<dbReference type="RefSeq" id="WP_390205837.1">
    <property type="nucleotide sequence ID" value="NZ_JBHTAX010000001.1"/>
</dbReference>
<evidence type="ECO:0000313" key="4">
    <source>
        <dbReference type="Proteomes" id="UP001596417"/>
    </source>
</evidence>
<evidence type="ECO:0000256" key="1">
    <source>
        <dbReference type="SAM" id="Phobius"/>
    </source>
</evidence>
<keyword evidence="1" id="KW-1133">Transmembrane helix</keyword>
<sequence>MSTTAKRRLLIVLLLGLIPWTVVTVSGTVTLVLPFGLIDAQSWRLLTLPEYLRLSGGRVAPFIEAWPLSVFLYAGTLVSAIGGVFGREDPRLTGGFQRLPPSDSSHSFSDSRNDLATQRFLLESF</sequence>